<dbReference type="CDD" id="cd00472">
    <property type="entry name" value="Ribosomal_L24e_L24"/>
    <property type="match status" value="1"/>
</dbReference>
<reference evidence="9" key="3">
    <citation type="submission" date="2025-08" db="UniProtKB">
        <authorList>
            <consortium name="Ensembl"/>
        </authorList>
    </citation>
    <scope>IDENTIFICATION</scope>
    <source>
        <strain evidence="9">C57BL/6J</strain>
    </source>
</reference>
<name>G3UZF1_MOUSE</name>
<dbReference type="MGI" id="MGI:5141974">
    <property type="gene designation" value="Gm20509"/>
</dbReference>
<dbReference type="PANTHER" id="PTHR19447">
    <property type="entry name" value="OOCYTE-EXPRESSED PROTEIN HOMOLOG-RELATED"/>
    <property type="match status" value="1"/>
</dbReference>
<dbReference type="eggNOG" id="KOG1723">
    <property type="taxonomic scope" value="Eukaryota"/>
</dbReference>
<reference evidence="9" key="4">
    <citation type="submission" date="2025-09" db="UniProtKB">
        <authorList>
            <consortium name="Ensembl"/>
        </authorList>
    </citation>
    <scope>IDENTIFICATION</scope>
    <source>
        <strain evidence="9">C57BL/6J</strain>
    </source>
</reference>
<dbReference type="Bgee" id="ENSMUSG00000092310">
    <property type="expression patterns" value="Expressed in primary oocyte and 4 other cell types or tissues"/>
</dbReference>
<comment type="similarity">
    <text evidence="4">Belongs to the KHDC1 family.</text>
</comment>
<dbReference type="SUPFAM" id="SSF57716">
    <property type="entry name" value="Glucocorticoid receptor-like (DNA-binding domain)"/>
    <property type="match status" value="1"/>
</dbReference>
<dbReference type="Gene3D" id="2.30.170.20">
    <property type="entry name" value="Ribosomal protein L24e"/>
    <property type="match status" value="1"/>
</dbReference>
<dbReference type="CDD" id="cd12795">
    <property type="entry name" value="FILIA_N_like"/>
    <property type="match status" value="1"/>
</dbReference>
<evidence type="ECO:0000313" key="11">
    <source>
        <dbReference type="Proteomes" id="UP000000589"/>
    </source>
</evidence>
<dbReference type="InterPro" id="IPR038630">
    <property type="entry name" value="L24e/L24_sf"/>
</dbReference>
<dbReference type="InterPro" id="IPR051778">
    <property type="entry name" value="KHDC1"/>
</dbReference>
<keyword evidence="11" id="KW-1185">Reference proteome</keyword>
<feature type="domain" description="Large ribosomal subunit protein eL24-related N-terminal" evidence="7">
    <location>
        <begin position="250"/>
        <end position="288"/>
    </location>
</feature>
<dbReference type="Ensembl" id="ENSMUST00000174203.4">
    <property type="protein sequence ID" value="ENSMUSP00000134473.4"/>
    <property type="gene ID" value="ENSMUSG00000092310.4"/>
</dbReference>
<dbReference type="Gene3D" id="3.30.1370.10">
    <property type="entry name" value="K Homology domain, type 1"/>
    <property type="match status" value="1"/>
</dbReference>
<dbReference type="RNAct" id="G3UZF1">
    <property type="molecule type" value="protein"/>
</dbReference>
<comment type="subcellular location">
    <subcellularLocation>
        <location evidence="2">Cytoplasm</location>
    </subcellularLocation>
    <subcellularLocation>
        <location evidence="1">Nucleus</location>
    </subcellularLocation>
</comment>
<dbReference type="InterPro" id="IPR000988">
    <property type="entry name" value="Ribosomal_eL24-rel_N"/>
</dbReference>
<keyword evidence="5" id="KW-0963">Cytoplasm</keyword>
<evidence type="ECO:0000259" key="8">
    <source>
        <dbReference type="Pfam" id="PF16005"/>
    </source>
</evidence>
<sequence length="386" mass="44030">MASLKRFQTLVPLDHKQGTLFEIIGEPKLPKWFHVECLEDPKRLYVEPRLLEIMFGKDGEHIPHLESMLHTLIHVNVWGPERRAEIWIFGPPPFRRDVDRMLTDLAHYCRMKLMEIEALEAGVERRRMAAHKAATQPAPVKVNEAATEQASVQAVREAATRPAPGKVRKAATQPAPVQVCQEATQLAPVKVREAATQPASGKVREAATQLAPVKVRKAATQLAPVKVHEAATQPAPGKVSDAATQSASVQVFRFCKSKCHKNFKKKRNPRKVRWTKAFRKAAGKELTVDNSFEFEKRRNEPVKYQRELWNKTIDAMKRVEEIKQKRQAKFIMNRLKKNKELQKVQDIKEVKQNIHLIRAPLAGKGKQLEEKMVQQLQEDVDMEEAS</sequence>
<evidence type="ECO:0000256" key="2">
    <source>
        <dbReference type="ARBA" id="ARBA00004496"/>
    </source>
</evidence>
<dbReference type="InterPro" id="IPR036612">
    <property type="entry name" value="KH_dom_type_1_sf"/>
</dbReference>
<evidence type="ECO:0000259" key="7">
    <source>
        <dbReference type="Pfam" id="PF01246"/>
    </source>
</evidence>
<evidence type="ECO:0000313" key="9">
    <source>
        <dbReference type="Ensembl" id="ENSMUSP00000134473.4"/>
    </source>
</evidence>
<evidence type="ECO:0000256" key="5">
    <source>
        <dbReference type="ARBA" id="ARBA00022490"/>
    </source>
</evidence>
<evidence type="ECO:0000256" key="4">
    <source>
        <dbReference type="ARBA" id="ARBA00009081"/>
    </source>
</evidence>
<dbReference type="Proteomes" id="UP000000589">
    <property type="component" value="Chromosome 9"/>
</dbReference>
<reference evidence="9 11" key="1">
    <citation type="journal article" date="2009" name="PLoS Biol.">
        <title>Lineage-specific biology revealed by a finished genome assembly of the mouse.</title>
        <authorList>
            <consortium name="Mouse Genome Sequencing Consortium"/>
            <person name="Church D.M."/>
            <person name="Goodstadt L."/>
            <person name="Hillier L.W."/>
            <person name="Zody M.C."/>
            <person name="Goldstein S."/>
            <person name="She X."/>
            <person name="Bult C.J."/>
            <person name="Agarwala R."/>
            <person name="Cherry J.L."/>
            <person name="DiCuccio M."/>
            <person name="Hlavina W."/>
            <person name="Kapustin Y."/>
            <person name="Meric P."/>
            <person name="Maglott D."/>
            <person name="Birtle Z."/>
            <person name="Marques A.C."/>
            <person name="Graves T."/>
            <person name="Zhou S."/>
            <person name="Teague B."/>
            <person name="Potamousis K."/>
            <person name="Churas C."/>
            <person name="Place M."/>
            <person name="Herschleb J."/>
            <person name="Runnheim R."/>
            <person name="Forrest D."/>
            <person name="Amos-Landgraf J."/>
            <person name="Schwartz D.C."/>
            <person name="Cheng Z."/>
            <person name="Lindblad-Toh K."/>
            <person name="Eichler E.E."/>
            <person name="Ponting C.P."/>
        </authorList>
    </citation>
    <scope>NUCLEOTIDE SEQUENCE [LARGE SCALE GENOMIC DNA]</scope>
    <source>
        <strain evidence="9 11">C57BL/6J</strain>
    </source>
</reference>
<dbReference type="GO" id="GO:0005737">
    <property type="term" value="C:cytoplasm"/>
    <property type="evidence" value="ECO:0007669"/>
    <property type="project" value="UniProtKB-SubCell"/>
</dbReference>
<dbReference type="ProteomicsDB" id="347234"/>
<evidence type="ECO:0000313" key="10">
    <source>
        <dbReference type="MGI" id="MGI:5141974"/>
    </source>
</evidence>
<dbReference type="PhylomeDB" id="G3UZF1"/>
<evidence type="ECO:0000256" key="1">
    <source>
        <dbReference type="ARBA" id="ARBA00004123"/>
    </source>
</evidence>
<evidence type="ECO:0000256" key="3">
    <source>
        <dbReference type="ARBA" id="ARBA00005647"/>
    </source>
</evidence>
<keyword evidence="6" id="KW-0539">Nucleus</keyword>
<evidence type="ECO:0000256" key="6">
    <source>
        <dbReference type="ARBA" id="ARBA00023242"/>
    </source>
</evidence>
<dbReference type="AlphaFoldDB" id="G3UZF1"/>
<feature type="domain" description="KH-like RNA-binding" evidence="8">
    <location>
        <begin position="29"/>
        <end position="112"/>
    </location>
</feature>
<dbReference type="AGR" id="MGI:5141974"/>
<dbReference type="PANTHER" id="PTHR19447:SF15">
    <property type="entry name" value="KH DOMAIN-CONTAINING PROTEIN 3"/>
    <property type="match status" value="1"/>
</dbReference>
<comment type="similarity">
    <text evidence="3">Belongs to the eukaryotic ribosomal protein eL24 family.</text>
</comment>
<accession>G3UZF1</accession>
<protein>
    <submittedName>
        <fullName evidence="9">Predicted gene 20509</fullName>
    </submittedName>
</protein>
<dbReference type="PaxDb" id="10090-ENSMUSP00000134473"/>
<dbReference type="Pfam" id="PF16005">
    <property type="entry name" value="MOEP19"/>
    <property type="match status" value="1"/>
</dbReference>
<dbReference type="GO" id="GO:0005634">
    <property type="term" value="C:nucleus"/>
    <property type="evidence" value="ECO:0007669"/>
    <property type="project" value="UniProtKB-SubCell"/>
</dbReference>
<proteinExistence type="inferred from homology"/>
<dbReference type="PeptideAtlas" id="G3UZF1"/>
<dbReference type="InterPro" id="IPR031952">
    <property type="entry name" value="MOEP19_KH-like"/>
</dbReference>
<dbReference type="STRING" id="10090.ENSMUSP00000134473"/>
<dbReference type="SMR" id="G3UZF1"/>
<gene>
    <name evidence="9 10" type="primary">Gm20509</name>
    <name evidence="10" type="synonym">2410004A20Rik</name>
</gene>
<reference evidence="9 11" key="2">
    <citation type="journal article" date="2011" name="PLoS Biol.">
        <title>Modernizing reference genome assemblies.</title>
        <authorList>
            <person name="Church D.M."/>
            <person name="Schneider V.A."/>
            <person name="Graves T."/>
            <person name="Auger K."/>
            <person name="Cunningham F."/>
            <person name="Bouk N."/>
            <person name="Chen H.C."/>
            <person name="Agarwala R."/>
            <person name="McLaren W.M."/>
            <person name="Ritchie G.R."/>
            <person name="Albracht D."/>
            <person name="Kremitzki M."/>
            <person name="Rock S."/>
            <person name="Kotkiewicz H."/>
            <person name="Kremitzki C."/>
            <person name="Wollam A."/>
            <person name="Trani L."/>
            <person name="Fulton L."/>
            <person name="Fulton R."/>
            <person name="Matthews L."/>
            <person name="Whitehead S."/>
            <person name="Chow W."/>
            <person name="Torrance J."/>
            <person name="Dunn M."/>
            <person name="Harden G."/>
            <person name="Threadgold G."/>
            <person name="Wood J."/>
            <person name="Collins J."/>
            <person name="Heath P."/>
            <person name="Griffiths G."/>
            <person name="Pelan S."/>
            <person name="Grafham D."/>
            <person name="Eichler E.E."/>
            <person name="Weinstock G."/>
            <person name="Mardis E.R."/>
            <person name="Wilson R.K."/>
            <person name="Howe K."/>
            <person name="Flicek P."/>
            <person name="Hubbard T."/>
        </authorList>
    </citation>
    <scope>NUCLEOTIDE SEQUENCE [LARGE SCALE GENOMIC DNA]</scope>
    <source>
        <strain evidence="9 11">C57BL/6J</strain>
    </source>
</reference>
<dbReference type="VEuPathDB" id="HostDB:ENSMUSG00000092310"/>
<dbReference type="GO" id="GO:0003723">
    <property type="term" value="F:RNA binding"/>
    <property type="evidence" value="ECO:0007669"/>
    <property type="project" value="InterPro"/>
</dbReference>
<dbReference type="Pfam" id="PF01246">
    <property type="entry name" value="Ribosomal_L24e"/>
    <property type="match status" value="1"/>
</dbReference>
<organism evidence="9 11">
    <name type="scientific">Mus musculus</name>
    <name type="common">Mouse</name>
    <dbReference type="NCBI Taxonomy" id="10090"/>
    <lineage>
        <taxon>Eukaryota</taxon>
        <taxon>Metazoa</taxon>
        <taxon>Chordata</taxon>
        <taxon>Craniata</taxon>
        <taxon>Vertebrata</taxon>
        <taxon>Euteleostomi</taxon>
        <taxon>Mammalia</taxon>
        <taxon>Eutheria</taxon>
        <taxon>Euarchontoglires</taxon>
        <taxon>Glires</taxon>
        <taxon>Rodentia</taxon>
        <taxon>Myomorpha</taxon>
        <taxon>Muroidea</taxon>
        <taxon>Muridae</taxon>
        <taxon>Murinae</taxon>
        <taxon>Mus</taxon>
        <taxon>Mus</taxon>
    </lineage>
</organism>
<dbReference type="HOGENOM" id="CLU_856717_0_0_1"/>